<evidence type="ECO:0000256" key="1">
    <source>
        <dbReference type="SAM" id="SignalP"/>
    </source>
</evidence>
<dbReference type="PANTHER" id="PTHR30619:SF1">
    <property type="entry name" value="RECOMBINATION PROTEIN 2"/>
    <property type="match status" value="1"/>
</dbReference>
<dbReference type="InterPro" id="IPR035451">
    <property type="entry name" value="Ada-like_dom_sf"/>
</dbReference>
<dbReference type="STRING" id="1121428.DESHY_30132"/>
<dbReference type="InterPro" id="IPR052159">
    <property type="entry name" value="Competence_DNA_uptake"/>
</dbReference>
<feature type="chain" id="PRO_5010212194" evidence="1">
    <location>
        <begin position="23"/>
        <end position="455"/>
    </location>
</feature>
<keyword evidence="5" id="KW-1185">Reference proteome</keyword>
<dbReference type="Proteomes" id="UP000009315">
    <property type="component" value="Unassembled WGS sequence"/>
</dbReference>
<reference evidence="4 5" key="1">
    <citation type="journal article" date="2013" name="Genome Announc.">
        <title>Genome Sequence of the Sulfate-Reducing Bacterium Desulfotomaculum hydrothermale Lam5(T).</title>
        <authorList>
            <person name="Amin O."/>
            <person name="Fardeau M.L."/>
            <person name="Valette O."/>
            <person name="Hirschler-Rea A."/>
            <person name="Barbe V."/>
            <person name="Medigue C."/>
            <person name="Vacherie B."/>
            <person name="Ollivier B."/>
            <person name="Bertin P.N."/>
            <person name="Dolla A."/>
        </authorList>
    </citation>
    <scope>NUCLEOTIDE SEQUENCE [LARGE SCALE GENOMIC DNA]</scope>
    <source>
        <strain evidence="5">Lam5 / DSM 18033</strain>
    </source>
</reference>
<organism evidence="4 5">
    <name type="scientific">Desulforamulus hydrothermalis Lam5 = DSM 18033</name>
    <dbReference type="NCBI Taxonomy" id="1121428"/>
    <lineage>
        <taxon>Bacteria</taxon>
        <taxon>Bacillati</taxon>
        <taxon>Bacillota</taxon>
        <taxon>Clostridia</taxon>
        <taxon>Eubacteriales</taxon>
        <taxon>Peptococcaceae</taxon>
        <taxon>Desulforamulus</taxon>
    </lineage>
</organism>
<dbReference type="SUPFAM" id="SSF55383">
    <property type="entry name" value="Copper amine oxidase, domain N"/>
    <property type="match status" value="1"/>
</dbReference>
<dbReference type="OrthoDB" id="9761531at2"/>
<dbReference type="SUPFAM" id="SSF56281">
    <property type="entry name" value="Metallo-hydrolase/oxidoreductase"/>
    <property type="match status" value="1"/>
</dbReference>
<dbReference type="CDD" id="cd07731">
    <property type="entry name" value="ComA-like_MBL-fold"/>
    <property type="match status" value="1"/>
</dbReference>
<dbReference type="Gene3D" id="3.30.457.10">
    <property type="entry name" value="Copper amine oxidase-like, N-terminal domain"/>
    <property type="match status" value="1"/>
</dbReference>
<feature type="domain" description="Metallo-beta-lactamase" evidence="2">
    <location>
        <begin position="142"/>
        <end position="331"/>
    </location>
</feature>
<comment type="caution">
    <text evidence="4">The sequence shown here is derived from an EMBL/GenBank/DDBJ whole genome shotgun (WGS) entry which is preliminary data.</text>
</comment>
<dbReference type="Gene3D" id="3.60.15.10">
    <property type="entry name" value="Ribonuclease Z/Hydroxyacylglutathione hydrolase-like"/>
    <property type="match status" value="1"/>
</dbReference>
<dbReference type="InterPro" id="IPR036866">
    <property type="entry name" value="RibonucZ/Hydroxyglut_hydro"/>
</dbReference>
<dbReference type="eggNOG" id="COG2333">
    <property type="taxonomic scope" value="Bacteria"/>
</dbReference>
<evidence type="ECO:0000313" key="5">
    <source>
        <dbReference type="Proteomes" id="UP000009315"/>
    </source>
</evidence>
<gene>
    <name evidence="4" type="ORF">DESHY_30132</name>
</gene>
<evidence type="ECO:0000313" key="4">
    <source>
        <dbReference type="EMBL" id="CCO08442.1"/>
    </source>
</evidence>
<dbReference type="Pfam" id="PF07833">
    <property type="entry name" value="Cu_amine_oxidN1"/>
    <property type="match status" value="1"/>
</dbReference>
<name>K8DZE1_9FIRM</name>
<dbReference type="SUPFAM" id="SSF57884">
    <property type="entry name" value="Ada DNA repair protein, N-terminal domain (N-Ada 10)"/>
    <property type="match status" value="1"/>
</dbReference>
<keyword evidence="1" id="KW-0732">Signal</keyword>
<dbReference type="Gene3D" id="3.40.10.10">
    <property type="entry name" value="DNA Methylphosphotriester Repair Domain"/>
    <property type="match status" value="1"/>
</dbReference>
<evidence type="ECO:0000259" key="2">
    <source>
        <dbReference type="Pfam" id="PF00753"/>
    </source>
</evidence>
<dbReference type="AlphaFoldDB" id="K8DZE1"/>
<accession>K8DZE1</accession>
<feature type="signal peptide" evidence="1">
    <location>
        <begin position="1"/>
        <end position="22"/>
    </location>
</feature>
<sequence length="455" mass="49011">MHVKKTWLLLLILLCLATPALAATPVEVNGHTALLDTVSQQGRLLMPLRATSELLGAKVTYLADANTAYIEKQGTVLQIRFGDAMAWLNGKIVSTGVPPLVQQGKAYLPLRFIAECLNYQVTYAGGKVSLQPLPLAKIHFIDVGTGDAILIQLLNDQNILIDAGPTKGGGGTVTAYLRQQGVKQITLLVATTPRDEHMGGLAAVLRSFPVKQAIDSGGASHESFYTSFKEELAKRGVPLAGADGQVYELSGVTFTVHSRQADLFRQSAAARSLVASLKVGGQTFLFMSDRTGQNELAEVPPGPVTLLKAADHGSINSSSQELLQKTRPRAVVVTTDYTQPGYPHGPVLQRIQQSGAALYTSGSHGHIVVATDGQTYRVTTQQPGPALIPDELTHGLHLPGNAEYGKYLGDRRSGLYHHPNCEEAKAIPEQYRAWFTDKLHAQLNGYRPDDLCNPD</sequence>
<dbReference type="RefSeq" id="WP_008411862.1">
    <property type="nucleotide sequence ID" value="NZ_CAOS01000010.1"/>
</dbReference>
<evidence type="ECO:0000259" key="3">
    <source>
        <dbReference type="Pfam" id="PF07833"/>
    </source>
</evidence>
<dbReference type="PANTHER" id="PTHR30619">
    <property type="entry name" value="DNA INTERNALIZATION/COMPETENCE PROTEIN COMEC/REC2"/>
    <property type="match status" value="1"/>
</dbReference>
<dbReference type="InterPro" id="IPR035681">
    <property type="entry name" value="ComA-like_MBL"/>
</dbReference>
<dbReference type="EMBL" id="CAOS01000010">
    <property type="protein sequence ID" value="CCO08442.1"/>
    <property type="molecule type" value="Genomic_DNA"/>
</dbReference>
<dbReference type="InterPro" id="IPR036582">
    <property type="entry name" value="Mao_N_sf"/>
</dbReference>
<dbReference type="InterPro" id="IPR012854">
    <property type="entry name" value="Cu_amine_oxidase-like_N"/>
</dbReference>
<dbReference type="eggNOG" id="COG0103">
    <property type="taxonomic scope" value="Bacteria"/>
</dbReference>
<dbReference type="InterPro" id="IPR001279">
    <property type="entry name" value="Metallo-B-lactamas"/>
</dbReference>
<protein>
    <submittedName>
        <fullName evidence="4">Copper amine oxidase domain protein</fullName>
    </submittedName>
</protein>
<feature type="domain" description="Copper amine oxidase-like N-terminal" evidence="3">
    <location>
        <begin position="36"/>
        <end position="127"/>
    </location>
</feature>
<proteinExistence type="predicted"/>
<dbReference type="Pfam" id="PF00753">
    <property type="entry name" value="Lactamase_B"/>
    <property type="match status" value="1"/>
</dbReference>